<evidence type="ECO:0000313" key="7">
    <source>
        <dbReference type="Proteomes" id="UP001157156"/>
    </source>
</evidence>
<sequence length="274" mass="30779">MSKVALIQMTSGSDPQGNLVFIEQQLQAMKGQQVDWVVLPENAIIFGHREDYHQHAEVLGKGALQSALAKLASDYGVWLVVGSFPVRIDNDVKTTCLVFSSEGVLQADYDKLHMFDVDVSDSHQRYRESETFLAGERVVVTPTPFANLGLSICYDLRFPELFQQLTRDGADVIVVPAAFTYVTGRAHWEPLLRARAIETQCWIVAVGQTGIHPCGRQTWGHSMVINPWGQIVECLSETAGYITVTIDIKINQDIRQRMPVMQHARFVRQLKPKQ</sequence>
<dbReference type="GO" id="GO:0016811">
    <property type="term" value="F:hydrolase activity, acting on carbon-nitrogen (but not peptide) bonds, in linear amides"/>
    <property type="evidence" value="ECO:0007669"/>
    <property type="project" value="InterPro"/>
</dbReference>
<dbReference type="AlphaFoldDB" id="A0A557PDC3"/>
<keyword evidence="2 5" id="KW-0378">Hydrolase</keyword>
<gene>
    <name evidence="5" type="ORF">FOF44_04705</name>
    <name evidence="4" type="ORF">GCM10007931_20280</name>
</gene>
<dbReference type="PANTHER" id="PTHR23088:SF27">
    <property type="entry name" value="DEAMINATED GLUTATHIONE AMIDASE"/>
    <property type="match status" value="1"/>
</dbReference>
<reference evidence="7" key="2">
    <citation type="journal article" date="2019" name="Int. J. Syst. Evol. Microbiol.">
        <title>The Global Catalogue of Microorganisms (GCM) 10K type strain sequencing project: providing services to taxonomists for standard genome sequencing and annotation.</title>
        <authorList>
            <consortium name="The Broad Institute Genomics Platform"/>
            <consortium name="The Broad Institute Genome Sequencing Center for Infectious Disease"/>
            <person name="Wu L."/>
            <person name="Ma J."/>
        </authorList>
    </citation>
    <scope>NUCLEOTIDE SEQUENCE [LARGE SCALE GENOMIC DNA]</scope>
    <source>
        <strain evidence="7">NBRC 111146</strain>
    </source>
</reference>
<reference evidence="4" key="1">
    <citation type="journal article" date="2014" name="Int. J. Syst. Evol. Microbiol.">
        <title>Complete genome of a new Firmicutes species belonging to the dominant human colonic microbiota ('Ruminococcus bicirculans') reveals two chromosomes and a selective capacity to utilize plant glucans.</title>
        <authorList>
            <consortium name="NISC Comparative Sequencing Program"/>
            <person name="Wegmann U."/>
            <person name="Louis P."/>
            <person name="Goesmann A."/>
            <person name="Henrissat B."/>
            <person name="Duncan S.H."/>
            <person name="Flint H.J."/>
        </authorList>
    </citation>
    <scope>NUCLEOTIDE SEQUENCE</scope>
    <source>
        <strain evidence="4">NBRC 111146</strain>
    </source>
</reference>
<organism evidence="5 6">
    <name type="scientific">Vibrio algivorus</name>
    <dbReference type="NCBI Taxonomy" id="1667024"/>
    <lineage>
        <taxon>Bacteria</taxon>
        <taxon>Pseudomonadati</taxon>
        <taxon>Pseudomonadota</taxon>
        <taxon>Gammaproteobacteria</taxon>
        <taxon>Vibrionales</taxon>
        <taxon>Vibrionaceae</taxon>
        <taxon>Vibrio</taxon>
    </lineage>
</organism>
<dbReference type="Proteomes" id="UP001157156">
    <property type="component" value="Unassembled WGS sequence"/>
</dbReference>
<proteinExistence type="inferred from homology"/>
<dbReference type="SUPFAM" id="SSF56317">
    <property type="entry name" value="Carbon-nitrogen hydrolase"/>
    <property type="match status" value="1"/>
</dbReference>
<dbReference type="Gene3D" id="3.60.110.10">
    <property type="entry name" value="Carbon-nitrogen hydrolase"/>
    <property type="match status" value="1"/>
</dbReference>
<dbReference type="PROSITE" id="PS01227">
    <property type="entry name" value="UPF0012"/>
    <property type="match status" value="1"/>
</dbReference>
<keyword evidence="7" id="KW-1185">Reference proteome</keyword>
<reference evidence="4" key="4">
    <citation type="submission" date="2023-01" db="EMBL/GenBank/DDBJ databases">
        <title>Draft genome sequence of Vibrio algivorus strain NBRC 111146.</title>
        <authorList>
            <person name="Sun Q."/>
            <person name="Mori K."/>
        </authorList>
    </citation>
    <scope>NUCLEOTIDE SEQUENCE</scope>
    <source>
        <strain evidence="4">NBRC 111146</strain>
    </source>
</reference>
<dbReference type="InterPro" id="IPR045254">
    <property type="entry name" value="Nit1/2_C-N_Hydrolase"/>
</dbReference>
<accession>A0A557PDC3</accession>
<comment type="similarity">
    <text evidence="1">Belongs to the carbon-nitrogen hydrolase superfamily. NIT1/NIT2 family.</text>
</comment>
<dbReference type="CDD" id="cd07572">
    <property type="entry name" value="nit"/>
    <property type="match status" value="1"/>
</dbReference>
<dbReference type="InterPro" id="IPR036526">
    <property type="entry name" value="C-N_Hydrolase_sf"/>
</dbReference>
<evidence type="ECO:0000313" key="4">
    <source>
        <dbReference type="EMBL" id="GLT15053.1"/>
    </source>
</evidence>
<evidence type="ECO:0000256" key="2">
    <source>
        <dbReference type="ARBA" id="ARBA00022801"/>
    </source>
</evidence>
<comment type="caution">
    <text evidence="5">The sequence shown here is derived from an EMBL/GenBank/DDBJ whole genome shotgun (WGS) entry which is preliminary data.</text>
</comment>
<dbReference type="Pfam" id="PF00795">
    <property type="entry name" value="CN_hydrolase"/>
    <property type="match status" value="1"/>
</dbReference>
<protein>
    <submittedName>
        <fullName evidence="4">Amidohydrolase</fullName>
    </submittedName>
    <submittedName>
        <fullName evidence="5">Carbon-nitrogen hydrolase family protein</fullName>
    </submittedName>
</protein>
<dbReference type="PANTHER" id="PTHR23088">
    <property type="entry name" value="NITRILASE-RELATED"/>
    <property type="match status" value="1"/>
</dbReference>
<dbReference type="InterPro" id="IPR001110">
    <property type="entry name" value="UPF0012_CS"/>
</dbReference>
<name>A0A557PDC3_9VIBR</name>
<evidence type="ECO:0000313" key="6">
    <source>
        <dbReference type="Proteomes" id="UP000319828"/>
    </source>
</evidence>
<evidence type="ECO:0000259" key="3">
    <source>
        <dbReference type="PROSITE" id="PS50263"/>
    </source>
</evidence>
<reference evidence="5 6" key="3">
    <citation type="submission" date="2019-07" db="EMBL/GenBank/DDBJ databases">
        <title>The draft genome sequence of Vibrio algivorus M1486.</title>
        <authorList>
            <person name="Meng X."/>
        </authorList>
    </citation>
    <scope>NUCLEOTIDE SEQUENCE [LARGE SCALE GENOMIC DNA]</scope>
    <source>
        <strain evidence="5 6">M1486</strain>
    </source>
</reference>
<feature type="domain" description="CN hydrolase" evidence="3">
    <location>
        <begin position="2"/>
        <end position="248"/>
    </location>
</feature>
<dbReference type="OrthoDB" id="9811121at2"/>
<dbReference type="EMBL" id="VMKJ01000005">
    <property type="protein sequence ID" value="TVO38637.1"/>
    <property type="molecule type" value="Genomic_DNA"/>
</dbReference>
<dbReference type="Proteomes" id="UP000319828">
    <property type="component" value="Unassembled WGS sequence"/>
</dbReference>
<evidence type="ECO:0000256" key="1">
    <source>
        <dbReference type="ARBA" id="ARBA00010613"/>
    </source>
</evidence>
<dbReference type="RefSeq" id="WP_089122287.1">
    <property type="nucleotide sequence ID" value="NZ_BSPV01000006.1"/>
</dbReference>
<evidence type="ECO:0000313" key="5">
    <source>
        <dbReference type="EMBL" id="TVO38637.1"/>
    </source>
</evidence>
<dbReference type="PROSITE" id="PS50263">
    <property type="entry name" value="CN_HYDROLASE"/>
    <property type="match status" value="1"/>
</dbReference>
<dbReference type="EMBL" id="BSPV01000006">
    <property type="protein sequence ID" value="GLT15053.1"/>
    <property type="molecule type" value="Genomic_DNA"/>
</dbReference>
<dbReference type="InterPro" id="IPR003010">
    <property type="entry name" value="C-N_Hydrolase"/>
</dbReference>